<reference evidence="2 3" key="1">
    <citation type="journal article" date="2018" name="Sci. Rep.">
        <title>Genomic signatures of local adaptation to the degree of environmental predictability in rotifers.</title>
        <authorList>
            <person name="Franch-Gras L."/>
            <person name="Hahn C."/>
            <person name="Garcia-Roger E.M."/>
            <person name="Carmona M.J."/>
            <person name="Serra M."/>
            <person name="Gomez A."/>
        </authorList>
    </citation>
    <scope>NUCLEOTIDE SEQUENCE [LARGE SCALE GENOMIC DNA]</scope>
    <source>
        <strain evidence="2">HYR1</strain>
    </source>
</reference>
<protein>
    <submittedName>
        <fullName evidence="2">Uncharacterized protein</fullName>
    </submittedName>
</protein>
<name>A0A3M7QIZ2_BRAPC</name>
<evidence type="ECO:0000313" key="3">
    <source>
        <dbReference type="Proteomes" id="UP000276133"/>
    </source>
</evidence>
<sequence>MLRFNCTDRLQETKTLEKKLEIDSGLESKEYNKILIEKLKDFQGEVNSLLTEFVEKEKKAISSKELSNDHLKVLTKSKNEETTESSSSETESDHEEHLKRNKDNVQNDSNEPAEKKPCI</sequence>
<dbReference type="AlphaFoldDB" id="A0A3M7QIZ2"/>
<feature type="compositionally biased region" description="Basic and acidic residues" evidence="1">
    <location>
        <begin position="94"/>
        <end position="105"/>
    </location>
</feature>
<dbReference type="EMBL" id="REGN01006013">
    <property type="protein sequence ID" value="RNA11222.1"/>
    <property type="molecule type" value="Genomic_DNA"/>
</dbReference>
<comment type="caution">
    <text evidence="2">The sequence shown here is derived from an EMBL/GenBank/DDBJ whole genome shotgun (WGS) entry which is preliminary data.</text>
</comment>
<dbReference type="OrthoDB" id="10370465at2759"/>
<feature type="compositionally biased region" description="Basic and acidic residues" evidence="1">
    <location>
        <begin position="65"/>
        <end position="81"/>
    </location>
</feature>
<proteinExistence type="predicted"/>
<keyword evidence="3" id="KW-1185">Reference proteome</keyword>
<evidence type="ECO:0000313" key="2">
    <source>
        <dbReference type="EMBL" id="RNA11222.1"/>
    </source>
</evidence>
<gene>
    <name evidence="2" type="ORF">BpHYR1_017182</name>
</gene>
<evidence type="ECO:0000256" key="1">
    <source>
        <dbReference type="SAM" id="MobiDB-lite"/>
    </source>
</evidence>
<dbReference type="Proteomes" id="UP000276133">
    <property type="component" value="Unassembled WGS sequence"/>
</dbReference>
<feature type="region of interest" description="Disordered" evidence="1">
    <location>
        <begin position="65"/>
        <end position="119"/>
    </location>
</feature>
<accession>A0A3M7QIZ2</accession>
<organism evidence="2 3">
    <name type="scientific">Brachionus plicatilis</name>
    <name type="common">Marine rotifer</name>
    <name type="synonym">Brachionus muelleri</name>
    <dbReference type="NCBI Taxonomy" id="10195"/>
    <lineage>
        <taxon>Eukaryota</taxon>
        <taxon>Metazoa</taxon>
        <taxon>Spiralia</taxon>
        <taxon>Gnathifera</taxon>
        <taxon>Rotifera</taxon>
        <taxon>Eurotatoria</taxon>
        <taxon>Monogononta</taxon>
        <taxon>Pseudotrocha</taxon>
        <taxon>Ploima</taxon>
        <taxon>Brachionidae</taxon>
        <taxon>Brachionus</taxon>
    </lineage>
</organism>